<dbReference type="AlphaFoldDB" id="A0A3D9CNJ1"/>
<gene>
    <name evidence="2" type="ORF">DRF58_15355</name>
</gene>
<sequence>MKNLIKIVLPIIALTLASIACSKDDTDNDREFPQENPLTSFLQKSGFDELINNYELGASGEIGYKFKPKVKGTINAVTLKIPRDRTNIPVTIWDAETRAIIKTVTIPIVKANIEATQNIQPIEILPTKTYIISANNTRSYYERMKADQSDIRYPIEAGNISVLGANYMFSRDILGPTFPENGEELRYLYGDVSFVFQQTNY</sequence>
<feature type="signal peptide" evidence="1">
    <location>
        <begin position="1"/>
        <end position="22"/>
    </location>
</feature>
<dbReference type="Proteomes" id="UP000256326">
    <property type="component" value="Unassembled WGS sequence"/>
</dbReference>
<evidence type="ECO:0000256" key="1">
    <source>
        <dbReference type="SAM" id="SignalP"/>
    </source>
</evidence>
<keyword evidence="1" id="KW-0732">Signal</keyword>
<comment type="caution">
    <text evidence="2">The sequence shown here is derived from an EMBL/GenBank/DDBJ whole genome shotgun (WGS) entry which is preliminary data.</text>
</comment>
<protein>
    <submittedName>
        <fullName evidence="2">Uncharacterized protein</fullName>
    </submittedName>
</protein>
<dbReference type="PROSITE" id="PS51257">
    <property type="entry name" value="PROKAR_LIPOPROTEIN"/>
    <property type="match status" value="1"/>
</dbReference>
<dbReference type="OrthoDB" id="1410632at2"/>
<dbReference type="RefSeq" id="WP_116036706.1">
    <property type="nucleotide sequence ID" value="NZ_JBHLVV010000014.1"/>
</dbReference>
<feature type="chain" id="PRO_5017680084" evidence="1">
    <location>
        <begin position="23"/>
        <end position="201"/>
    </location>
</feature>
<evidence type="ECO:0000313" key="3">
    <source>
        <dbReference type="Proteomes" id="UP000256326"/>
    </source>
</evidence>
<keyword evidence="3" id="KW-1185">Reference proteome</keyword>
<evidence type="ECO:0000313" key="2">
    <source>
        <dbReference type="EMBL" id="REC67346.1"/>
    </source>
</evidence>
<accession>A0A3D9CNJ1</accession>
<organism evidence="2 3">
    <name type="scientific">Epilithonimonas hispanica</name>
    <dbReference type="NCBI Taxonomy" id="358687"/>
    <lineage>
        <taxon>Bacteria</taxon>
        <taxon>Pseudomonadati</taxon>
        <taxon>Bacteroidota</taxon>
        <taxon>Flavobacteriia</taxon>
        <taxon>Flavobacteriales</taxon>
        <taxon>Weeksellaceae</taxon>
        <taxon>Chryseobacterium group</taxon>
        <taxon>Epilithonimonas</taxon>
    </lineage>
</organism>
<proteinExistence type="predicted"/>
<name>A0A3D9CNJ1_9FLAO</name>
<reference evidence="2 3" key="1">
    <citation type="journal article" date="2006" name="Int. J. Syst. Evol. Microbiol.">
        <title>Chryseobacterium hispanicum sp. nov., isolated from the drinking water distribution system of Sevilla, Spain.</title>
        <authorList>
            <person name="Gallego V."/>
            <person name="Garcia M.T."/>
            <person name="Ventosa A."/>
        </authorList>
    </citation>
    <scope>NUCLEOTIDE SEQUENCE [LARGE SCALE GENOMIC DNA]</scope>
    <source>
        <strain evidence="2 3">KCTC 22104</strain>
    </source>
</reference>
<dbReference type="EMBL" id="QNUG01000045">
    <property type="protein sequence ID" value="REC67346.1"/>
    <property type="molecule type" value="Genomic_DNA"/>
</dbReference>